<feature type="region of interest" description="Disordered" evidence="1">
    <location>
        <begin position="126"/>
        <end position="200"/>
    </location>
</feature>
<feature type="region of interest" description="Disordered" evidence="1">
    <location>
        <begin position="1"/>
        <end position="46"/>
    </location>
</feature>
<comment type="caution">
    <text evidence="2">The sequence shown here is derived from an EMBL/GenBank/DDBJ whole genome shotgun (WGS) entry which is preliminary data.</text>
</comment>
<organism evidence="2 3">
    <name type="scientific">Perkinsus olseni</name>
    <name type="common">Perkinsus atlanticus</name>
    <dbReference type="NCBI Taxonomy" id="32597"/>
    <lineage>
        <taxon>Eukaryota</taxon>
        <taxon>Sar</taxon>
        <taxon>Alveolata</taxon>
        <taxon>Perkinsozoa</taxon>
        <taxon>Perkinsea</taxon>
        <taxon>Perkinsida</taxon>
        <taxon>Perkinsidae</taxon>
        <taxon>Perkinsus</taxon>
    </lineage>
</organism>
<feature type="compositionally biased region" description="Basic and acidic residues" evidence="1">
    <location>
        <begin position="126"/>
        <end position="141"/>
    </location>
</feature>
<name>A0A7J6S4N4_PEROL</name>
<proteinExistence type="predicted"/>
<evidence type="ECO:0000313" key="3">
    <source>
        <dbReference type="Proteomes" id="UP000574390"/>
    </source>
</evidence>
<evidence type="ECO:0000256" key="1">
    <source>
        <dbReference type="SAM" id="MobiDB-lite"/>
    </source>
</evidence>
<evidence type="ECO:0000313" key="2">
    <source>
        <dbReference type="EMBL" id="KAF4727693.1"/>
    </source>
</evidence>
<protein>
    <submittedName>
        <fullName evidence="2">Uncharacterized protein</fullName>
    </submittedName>
</protein>
<dbReference type="AlphaFoldDB" id="A0A7J6S4N4"/>
<sequence length="398" mass="44664">MPVRQSLRRACNRQQGGMPDPALSQQQRRETGDVRGIGVTQPGPANTRHQWTLAEKRSLCEALVHWEEYGGGRAGAKMEHLEREFCRRCTTIQRTGIQLVTYHRQFAKRAEYDAIREAAERVIRGERDLRDDGDAGDDGRGSEGSNDSSTDSTSEGVEAEVNSDGGVEREVEELMEEAEARQGRRGRPKAPPDPRLGQERLLVGRFREVLEEIKSKAVKDRDRLPDLRGREVEAVGRARAIEEEVIEACGDSPTIQSVNDAMYAAAATIIEACGVKLHAQRRKKRRLPAKRRLENKVKVIRRDLEEVDAGYRFGGRVRPSYKLEHLLFVDDLKAACDVGEASGLKFGMPKCAWVDIVRGFPVDSRPDEVPDELVNMKYLSAGERYKYLGVPQCMLPDA</sequence>
<feature type="non-terminal residue" evidence="2">
    <location>
        <position position="398"/>
    </location>
</feature>
<reference evidence="2 3" key="1">
    <citation type="submission" date="2020-04" db="EMBL/GenBank/DDBJ databases">
        <title>Perkinsus olseni comparative genomics.</title>
        <authorList>
            <person name="Bogema D.R."/>
        </authorList>
    </citation>
    <scope>NUCLEOTIDE SEQUENCE [LARGE SCALE GENOMIC DNA]</scope>
    <source>
        <strain evidence="2">ATCC PRA-205</strain>
    </source>
</reference>
<feature type="compositionally biased region" description="Polar residues" evidence="1">
    <location>
        <begin position="146"/>
        <end position="155"/>
    </location>
</feature>
<dbReference type="EMBL" id="JABANM010017484">
    <property type="protein sequence ID" value="KAF4727693.1"/>
    <property type="molecule type" value="Genomic_DNA"/>
</dbReference>
<feature type="compositionally biased region" description="Basic residues" evidence="1">
    <location>
        <begin position="1"/>
        <end position="11"/>
    </location>
</feature>
<accession>A0A7J6S4N4</accession>
<dbReference type="Proteomes" id="UP000574390">
    <property type="component" value="Unassembled WGS sequence"/>
</dbReference>
<gene>
    <name evidence="2" type="ORF">FOZ62_010655</name>
</gene>